<dbReference type="RefSeq" id="XP_018003187.1">
    <property type="nucleotide sequence ID" value="XM_018147474.1"/>
</dbReference>
<feature type="compositionally biased region" description="Polar residues" evidence="1">
    <location>
        <begin position="126"/>
        <end position="143"/>
    </location>
</feature>
<dbReference type="OrthoDB" id="5371646at2759"/>
<dbReference type="Proteomes" id="UP000038010">
    <property type="component" value="Unassembled WGS sequence"/>
</dbReference>
<evidence type="ECO:0000313" key="3">
    <source>
        <dbReference type="Proteomes" id="UP000038010"/>
    </source>
</evidence>
<keyword evidence="3" id="KW-1185">Reference proteome</keyword>
<dbReference type="GeneID" id="28739354"/>
<feature type="compositionally biased region" description="Low complexity" evidence="1">
    <location>
        <begin position="195"/>
        <end position="205"/>
    </location>
</feature>
<proteinExistence type="predicted"/>
<feature type="region of interest" description="Disordered" evidence="1">
    <location>
        <begin position="74"/>
        <end position="319"/>
    </location>
</feature>
<feature type="compositionally biased region" description="Low complexity" evidence="1">
    <location>
        <begin position="277"/>
        <end position="291"/>
    </location>
</feature>
<organism evidence="2 3">
    <name type="scientific">Cyphellophora attinorum</name>
    <dbReference type="NCBI Taxonomy" id="1664694"/>
    <lineage>
        <taxon>Eukaryota</taxon>
        <taxon>Fungi</taxon>
        <taxon>Dikarya</taxon>
        <taxon>Ascomycota</taxon>
        <taxon>Pezizomycotina</taxon>
        <taxon>Eurotiomycetes</taxon>
        <taxon>Chaetothyriomycetidae</taxon>
        <taxon>Chaetothyriales</taxon>
        <taxon>Cyphellophoraceae</taxon>
        <taxon>Cyphellophora</taxon>
    </lineage>
</organism>
<feature type="compositionally biased region" description="Low complexity" evidence="1">
    <location>
        <begin position="74"/>
        <end position="88"/>
    </location>
</feature>
<sequence length="319" mass="34827">MSNKFNEPWTHNEKIQLLLNILQGQHPDVVGYLVHHIQERGLPQWQDIALPAGRSLHASQVMFQSLVDQQHRAPQSFSFAPSSASPFSHTSYQQSRNFTEPVPHIQAPIPRVLKPRPARSDDSPAPGSTNGETPLTIVQTAPSELSLDRPKKRGRPTKEEAEERDRLLAAEGKVYEPKKRPSKKTRTSTGAPVPAEEATTASASSDVTQTPLQRIDFREDSSSGKRRSRRQESQLASKPALPVGVATPQQTNYDNPLPSPSDRFMARPGERSGASDAAPTPAVTANPPSASFTSFRLDKPPPAASEAASLLSKDKQHAP</sequence>
<accession>A0A0N1HE93</accession>
<gene>
    <name evidence="2" type="ORF">AB675_7129</name>
</gene>
<evidence type="ECO:0000313" key="2">
    <source>
        <dbReference type="EMBL" id="KPI43224.1"/>
    </source>
</evidence>
<dbReference type="AlphaFoldDB" id="A0A0N1HE93"/>
<protein>
    <submittedName>
        <fullName evidence="2">Uncharacterized protein</fullName>
    </submittedName>
</protein>
<dbReference type="VEuPathDB" id="FungiDB:AB675_7129"/>
<evidence type="ECO:0000256" key="1">
    <source>
        <dbReference type="SAM" id="MobiDB-lite"/>
    </source>
</evidence>
<feature type="compositionally biased region" description="Polar residues" evidence="1">
    <location>
        <begin position="89"/>
        <end position="98"/>
    </location>
</feature>
<dbReference type="STRING" id="1664694.A0A0N1HE93"/>
<comment type="caution">
    <text evidence="2">The sequence shown here is derived from an EMBL/GenBank/DDBJ whole genome shotgun (WGS) entry which is preliminary data.</text>
</comment>
<name>A0A0N1HE93_9EURO</name>
<reference evidence="2 3" key="1">
    <citation type="submission" date="2015-06" db="EMBL/GenBank/DDBJ databases">
        <title>Draft genome of the ant-associated black yeast Phialophora attae CBS 131958.</title>
        <authorList>
            <person name="Moreno L.F."/>
            <person name="Stielow B.J."/>
            <person name="de Hoog S."/>
            <person name="Vicente V.A."/>
            <person name="Weiss V.A."/>
            <person name="de Vries M."/>
            <person name="Cruz L.M."/>
            <person name="Souza E.M."/>
        </authorList>
    </citation>
    <scope>NUCLEOTIDE SEQUENCE [LARGE SCALE GENOMIC DNA]</scope>
    <source>
        <strain evidence="2 3">CBS 131958</strain>
    </source>
</reference>
<dbReference type="EMBL" id="LFJN01000005">
    <property type="protein sequence ID" value="KPI43224.1"/>
    <property type="molecule type" value="Genomic_DNA"/>
</dbReference>
<feature type="compositionally biased region" description="Basic and acidic residues" evidence="1">
    <location>
        <begin position="156"/>
        <end position="179"/>
    </location>
</feature>